<dbReference type="Proteomes" id="UP001324380">
    <property type="component" value="Chromosome"/>
</dbReference>
<gene>
    <name evidence="1" type="ORF">SNE25_21260</name>
</gene>
<evidence type="ECO:0000313" key="1">
    <source>
        <dbReference type="EMBL" id="WPU91850.1"/>
    </source>
</evidence>
<sequence length="73" mass="8523">MAERRLIDPPQEKFVWSNEILAIKKGEEVVIKKKYSKTVTPIISKDVRLKDPDRKFETDSKSDPDHLIIKCIN</sequence>
<name>A0ABZ0TJY0_9SPHI</name>
<evidence type="ECO:0008006" key="3">
    <source>
        <dbReference type="Google" id="ProtNLM"/>
    </source>
</evidence>
<accession>A0ABZ0TJY0</accession>
<protein>
    <recommendedName>
        <fullName evidence="3">Hypervirulence associated protein TUDOR domain-containing protein</fullName>
    </recommendedName>
</protein>
<dbReference type="EMBL" id="CP139558">
    <property type="protein sequence ID" value="WPU91850.1"/>
    <property type="molecule type" value="Genomic_DNA"/>
</dbReference>
<dbReference type="RefSeq" id="WP_321561016.1">
    <property type="nucleotide sequence ID" value="NZ_CP139558.1"/>
</dbReference>
<proteinExistence type="predicted"/>
<evidence type="ECO:0000313" key="2">
    <source>
        <dbReference type="Proteomes" id="UP001324380"/>
    </source>
</evidence>
<organism evidence="1 2">
    <name type="scientific">Mucilaginibacter sabulilitoris</name>
    <dbReference type="NCBI Taxonomy" id="1173583"/>
    <lineage>
        <taxon>Bacteria</taxon>
        <taxon>Pseudomonadati</taxon>
        <taxon>Bacteroidota</taxon>
        <taxon>Sphingobacteriia</taxon>
        <taxon>Sphingobacteriales</taxon>
        <taxon>Sphingobacteriaceae</taxon>
        <taxon>Mucilaginibacter</taxon>
    </lineage>
</organism>
<keyword evidence="2" id="KW-1185">Reference proteome</keyword>
<reference evidence="1 2" key="1">
    <citation type="submission" date="2023-11" db="EMBL/GenBank/DDBJ databases">
        <title>Analysis of the Genomes of Mucilaginibacter gossypii cycad 4 and M. sabulilitoris SNA2: microbes with the potential for plant growth promotion.</title>
        <authorList>
            <person name="Hirsch A.M."/>
            <person name="Humm E."/>
            <person name="Rubbi M."/>
            <person name="Del Vecchio G."/>
            <person name="Ha S.M."/>
            <person name="Pellegrini M."/>
            <person name="Gunsalus R.P."/>
        </authorList>
    </citation>
    <scope>NUCLEOTIDE SEQUENCE [LARGE SCALE GENOMIC DNA]</scope>
    <source>
        <strain evidence="1 2">SNA2</strain>
    </source>
</reference>